<dbReference type="InterPro" id="IPR001967">
    <property type="entry name" value="Peptidase_S11_N"/>
</dbReference>
<feature type="transmembrane region" description="Helical" evidence="1">
    <location>
        <begin position="12"/>
        <end position="33"/>
    </location>
</feature>
<dbReference type="Proteomes" id="UP000230758">
    <property type="component" value="Unassembled WGS sequence"/>
</dbReference>
<sequence>MDNRPSIIRDPEIRLFVILAVALLIFLIASLVFSPKTHKGDIPALSEADAKLFSDLNLKAKAVYIYDVRTKTVLFAKNENTRLSLASLTKIMASLVAEESGPTYGVVTVSGEALKLMGDSGLYKNEKWLLGDLIDFSLLTSSNDGMRAVALSLGALSKANASPEEIINDFVGEMNRKASELDLKNTYFLNETGLDESQIKGGAYGTAKDMNALLEHVLINKRELLVATRDVSALFSSLSNNVHKGENTNIIAGEIPGLIASKTGATTTAGGNLVLIFDPELGRPIIISILGSTIGGRFEDAQVLIEAVMKYITSH</sequence>
<evidence type="ECO:0000256" key="1">
    <source>
        <dbReference type="SAM" id="Phobius"/>
    </source>
</evidence>
<accession>A0A2M7WRM8</accession>
<reference evidence="4" key="1">
    <citation type="submission" date="2017-09" db="EMBL/GenBank/DDBJ databases">
        <title>Depth-based differentiation of microbial function through sediment-hosted aquifers and enrichment of novel symbionts in the deep terrestrial subsurface.</title>
        <authorList>
            <person name="Probst A.J."/>
            <person name="Ladd B."/>
            <person name="Jarett J.K."/>
            <person name="Geller-Mcgrath D.E."/>
            <person name="Sieber C.M.K."/>
            <person name="Emerson J.B."/>
            <person name="Anantharaman K."/>
            <person name="Thomas B.C."/>
            <person name="Malmstrom R."/>
            <person name="Stieglmeier M."/>
            <person name="Klingl A."/>
            <person name="Woyke T."/>
            <person name="Ryan C.M."/>
            <person name="Banfield J.F."/>
        </authorList>
    </citation>
    <scope>NUCLEOTIDE SEQUENCE [LARGE SCALE GENOMIC DNA]</scope>
</reference>
<dbReference type="EMBL" id="PFXF01000024">
    <property type="protein sequence ID" value="PJA32658.1"/>
    <property type="molecule type" value="Genomic_DNA"/>
</dbReference>
<dbReference type="PANTHER" id="PTHR21581:SF6">
    <property type="entry name" value="TRAFFICKING PROTEIN PARTICLE COMPLEX SUBUNIT 12"/>
    <property type="match status" value="1"/>
</dbReference>
<dbReference type="GO" id="GO:0006508">
    <property type="term" value="P:proteolysis"/>
    <property type="evidence" value="ECO:0007669"/>
    <property type="project" value="InterPro"/>
</dbReference>
<keyword evidence="1" id="KW-1133">Transmembrane helix</keyword>
<evidence type="ECO:0000259" key="2">
    <source>
        <dbReference type="Pfam" id="PF00768"/>
    </source>
</evidence>
<evidence type="ECO:0000313" key="3">
    <source>
        <dbReference type="EMBL" id="PJA32658.1"/>
    </source>
</evidence>
<dbReference type="Gene3D" id="3.40.710.10">
    <property type="entry name" value="DD-peptidase/beta-lactamase superfamily"/>
    <property type="match status" value="1"/>
</dbReference>
<keyword evidence="1" id="KW-0812">Transmembrane</keyword>
<dbReference type="Pfam" id="PF00768">
    <property type="entry name" value="Peptidase_S11"/>
    <property type="match status" value="1"/>
</dbReference>
<dbReference type="GO" id="GO:0009002">
    <property type="term" value="F:serine-type D-Ala-D-Ala carboxypeptidase activity"/>
    <property type="evidence" value="ECO:0007669"/>
    <property type="project" value="InterPro"/>
</dbReference>
<gene>
    <name evidence="3" type="ORF">CO185_02065</name>
</gene>
<name>A0A2M7WRM8_9BACT</name>
<protein>
    <recommendedName>
        <fullName evidence="2">Peptidase S11 D-alanyl-D-alanine carboxypeptidase A N-terminal domain-containing protein</fullName>
    </recommendedName>
</protein>
<dbReference type="PANTHER" id="PTHR21581">
    <property type="entry name" value="D-ALANYL-D-ALANINE CARBOXYPEPTIDASE"/>
    <property type="match status" value="1"/>
</dbReference>
<evidence type="ECO:0000313" key="4">
    <source>
        <dbReference type="Proteomes" id="UP000230758"/>
    </source>
</evidence>
<dbReference type="SUPFAM" id="SSF56601">
    <property type="entry name" value="beta-lactamase/transpeptidase-like"/>
    <property type="match status" value="1"/>
</dbReference>
<keyword evidence="1" id="KW-0472">Membrane</keyword>
<feature type="domain" description="Peptidase S11 D-alanyl-D-alanine carboxypeptidase A N-terminal" evidence="2">
    <location>
        <begin position="55"/>
        <end position="275"/>
    </location>
</feature>
<comment type="caution">
    <text evidence="3">The sequence shown here is derived from an EMBL/GenBank/DDBJ whole genome shotgun (WGS) entry which is preliminary data.</text>
</comment>
<proteinExistence type="predicted"/>
<dbReference type="InterPro" id="IPR012338">
    <property type="entry name" value="Beta-lactam/transpept-like"/>
</dbReference>
<organism evidence="3 4">
    <name type="scientific">Candidatus Zambryskibacteria bacterium CG_4_9_14_3_um_filter_42_15</name>
    <dbReference type="NCBI Taxonomy" id="1975112"/>
    <lineage>
        <taxon>Bacteria</taxon>
        <taxon>Candidatus Zambryskiibacteriota</taxon>
    </lineage>
</organism>
<dbReference type="AlphaFoldDB" id="A0A2M7WRM8"/>